<name>A0A486XDY8_9PAST</name>
<proteinExistence type="predicted"/>
<protein>
    <recommendedName>
        <fullName evidence="3">Oligosaccharide repeat unit polymerase</fullName>
    </recommendedName>
</protein>
<dbReference type="EMBL" id="CAAHDN010000018">
    <property type="protein sequence ID" value="VGM96479.1"/>
    <property type="molecule type" value="Genomic_DNA"/>
</dbReference>
<feature type="transmembrane region" description="Helical" evidence="1">
    <location>
        <begin position="410"/>
        <end position="428"/>
    </location>
</feature>
<evidence type="ECO:0000313" key="2">
    <source>
        <dbReference type="EMBL" id="VGM96479.1"/>
    </source>
</evidence>
<feature type="transmembrane region" description="Helical" evidence="1">
    <location>
        <begin position="31"/>
        <end position="51"/>
    </location>
</feature>
<feature type="transmembrane region" description="Helical" evidence="1">
    <location>
        <begin position="214"/>
        <end position="231"/>
    </location>
</feature>
<feature type="transmembrane region" description="Helical" evidence="1">
    <location>
        <begin position="237"/>
        <end position="253"/>
    </location>
</feature>
<keyword evidence="1" id="KW-0812">Transmembrane</keyword>
<dbReference type="AlphaFoldDB" id="A0A486XDY8"/>
<feature type="transmembrane region" description="Helical" evidence="1">
    <location>
        <begin position="387"/>
        <end position="403"/>
    </location>
</feature>
<feature type="transmembrane region" description="Helical" evidence="1">
    <location>
        <begin position="185"/>
        <end position="207"/>
    </location>
</feature>
<feature type="transmembrane region" description="Helical" evidence="1">
    <location>
        <begin position="58"/>
        <end position="76"/>
    </location>
</feature>
<evidence type="ECO:0008006" key="3">
    <source>
        <dbReference type="Google" id="ProtNLM"/>
    </source>
</evidence>
<organism evidence="2">
    <name type="scientific">uncultured Avibacterium sp</name>
    <dbReference type="NCBI Taxonomy" id="1936169"/>
    <lineage>
        <taxon>Bacteria</taxon>
        <taxon>Pseudomonadati</taxon>
        <taxon>Pseudomonadota</taxon>
        <taxon>Gammaproteobacteria</taxon>
        <taxon>Pasteurellales</taxon>
        <taxon>Pasteurellaceae</taxon>
        <taxon>Avibacterium</taxon>
        <taxon>environmental samples</taxon>
    </lineage>
</organism>
<reference evidence="2" key="1">
    <citation type="submission" date="2019-03" db="EMBL/GenBank/DDBJ databases">
        <authorList>
            <consortium name="Pathogen Informatics"/>
        </authorList>
    </citation>
    <scope>NUCLEOTIDE SEQUENCE</scope>
    <source>
        <strain evidence="2">Unknown</strain>
    </source>
</reference>
<gene>
    <name evidence="2" type="ORF">NCTC4101_01899</name>
</gene>
<feature type="transmembrane region" description="Helical" evidence="1">
    <location>
        <begin position="260"/>
        <end position="280"/>
    </location>
</feature>
<keyword evidence="1" id="KW-0472">Membrane</keyword>
<dbReference type="Pfam" id="PF14296">
    <property type="entry name" value="O-ag_pol_Wzy"/>
    <property type="match status" value="1"/>
</dbReference>
<feature type="transmembrane region" description="Helical" evidence="1">
    <location>
        <begin position="145"/>
        <end position="165"/>
    </location>
</feature>
<keyword evidence="1" id="KW-1133">Transmembrane helix</keyword>
<dbReference type="NCBIfam" id="TIGR04370">
    <property type="entry name" value="glyco_rpt_poly"/>
    <property type="match status" value="1"/>
</dbReference>
<sequence>MKLYKIIFLSSISVLHLILLAYINTNSDISIIQLEFLLFLLYGICIIWTILKINRYPLALIMTALFGLFIYSRFFLDLWHLLPYDIRYQTRFIHNYFSNETIKETIITYIISIMGLMSGFLVVDLSNKKTIEKIHSIQEKFIYKIGLCFLILSFPGLIYKMFSLINQTNEFGYLSLYKMNNPSGLIRVIEFTSYKFYLLGVSLLLSCNLNKKQFFFLSTLMITISGIYLFLGKRAELGISIIFLIWYWFSYLYKKKKMNIKLSLLILFVLISFSFIFQYINYSRSHSETNENTKDISIVSFLATQGVSGTVLPYYIEYKDIIDKRAYPYIIAPIVDRIHRGGANIDIINNTNYLSYKLTYAISPDAYLNGEGVGSSYIVELYESGKISVFLGMAFLGMLVIFIERRKNTLYIKYLSLLFLMTLLFLPRGELFEYFYEFILFSLVWYFLNIVSYKLRSGYEQ</sequence>
<feature type="transmembrane region" description="Helical" evidence="1">
    <location>
        <begin position="434"/>
        <end position="453"/>
    </location>
</feature>
<dbReference type="InterPro" id="IPR029468">
    <property type="entry name" value="O-ag_pol_Wzy"/>
</dbReference>
<feature type="transmembrane region" description="Helical" evidence="1">
    <location>
        <begin position="106"/>
        <end position="125"/>
    </location>
</feature>
<feature type="transmembrane region" description="Helical" evidence="1">
    <location>
        <begin position="7"/>
        <end position="25"/>
    </location>
</feature>
<evidence type="ECO:0000256" key="1">
    <source>
        <dbReference type="SAM" id="Phobius"/>
    </source>
</evidence>
<accession>A0A486XDY8</accession>